<reference evidence="1 2" key="1">
    <citation type="submission" date="2024-09" db="EMBL/GenBank/DDBJ databases">
        <authorList>
            <person name="Lee S.D."/>
        </authorList>
    </citation>
    <scope>NUCLEOTIDE SEQUENCE [LARGE SCALE GENOMIC DNA]</scope>
    <source>
        <strain evidence="1 2">N1-5</strain>
    </source>
</reference>
<name>A0ABV6V0B8_9ACTN</name>
<sequence>MNSTEDFDLDVSFADRGTVIGELLNSTSDGCGSTGASACAGCVTD</sequence>
<proteinExistence type="predicted"/>
<dbReference type="RefSeq" id="WP_084715493.1">
    <property type="nucleotide sequence ID" value="NZ_JBHEZZ010000039.1"/>
</dbReference>
<organism evidence="1 2">
    <name type="scientific">Streptacidiphilus cavernicola</name>
    <dbReference type="NCBI Taxonomy" id="3342716"/>
    <lineage>
        <taxon>Bacteria</taxon>
        <taxon>Bacillati</taxon>
        <taxon>Actinomycetota</taxon>
        <taxon>Actinomycetes</taxon>
        <taxon>Kitasatosporales</taxon>
        <taxon>Streptomycetaceae</taxon>
        <taxon>Streptacidiphilus</taxon>
    </lineage>
</organism>
<dbReference type="EMBL" id="JBHEZZ010000039">
    <property type="protein sequence ID" value="MFC1407160.1"/>
    <property type="molecule type" value="Genomic_DNA"/>
</dbReference>
<evidence type="ECO:0000313" key="2">
    <source>
        <dbReference type="Proteomes" id="UP001592528"/>
    </source>
</evidence>
<comment type="caution">
    <text evidence="1">The sequence shown here is derived from an EMBL/GenBank/DDBJ whole genome shotgun (WGS) entry which is preliminary data.</text>
</comment>
<dbReference type="InterPro" id="IPR027575">
    <property type="entry name" value="LD_lanti_pre"/>
</dbReference>
<gene>
    <name evidence="1" type="ORF">ACEZDJ_38340</name>
</gene>
<accession>A0ABV6V0B8</accession>
<dbReference type="Proteomes" id="UP001592528">
    <property type="component" value="Unassembled WGS sequence"/>
</dbReference>
<keyword evidence="2" id="KW-1185">Reference proteome</keyword>
<evidence type="ECO:0000313" key="1">
    <source>
        <dbReference type="EMBL" id="MFC1407160.1"/>
    </source>
</evidence>
<protein>
    <submittedName>
        <fullName evidence="1">FxLD family lanthipeptide</fullName>
    </submittedName>
</protein>
<dbReference type="NCBIfam" id="TIGR04363">
    <property type="entry name" value="LD_lanti_pre"/>
    <property type="match status" value="1"/>
</dbReference>